<feature type="domain" description="DUF1543" evidence="1">
    <location>
        <begin position="34"/>
        <end position="85"/>
    </location>
</feature>
<dbReference type="InterPro" id="IPR011440">
    <property type="entry name" value="DUF1543"/>
</dbReference>
<evidence type="ECO:0000259" key="1">
    <source>
        <dbReference type="Pfam" id="PF07566"/>
    </source>
</evidence>
<dbReference type="Proteomes" id="UP001062632">
    <property type="component" value="Unassembled WGS sequence"/>
</dbReference>
<feature type="domain" description="DUF1543" evidence="1">
    <location>
        <begin position="109"/>
        <end position="152"/>
    </location>
</feature>
<gene>
    <name evidence="2" type="ORF">AA106555_1190</name>
</gene>
<keyword evidence="3" id="KW-1185">Reference proteome</keyword>
<dbReference type="Gene3D" id="3.10.20.10">
    <property type="match status" value="2"/>
</dbReference>
<sequence>MSLRAITEFSYRLQAMTSDKNLFVFYLGGEAPKANIEVHDVQFAIAKNAKDAYPPLIERWFGTRASLHIDAYGVLKWADGYAISVRPTPSASKQKLYFINMGGYLPGALTEEHAFTFLVAASPEVAKARARKMLLTGHDHQHRDNLMEVDDCVLLDTIDGHFIHLEPSSDGTPIKAEWQGYQPI</sequence>
<evidence type="ECO:0000313" key="3">
    <source>
        <dbReference type="Proteomes" id="UP001062632"/>
    </source>
</evidence>
<name>A0ABQ0QQ93_9PROT</name>
<evidence type="ECO:0000313" key="2">
    <source>
        <dbReference type="EMBL" id="GBR53156.1"/>
    </source>
</evidence>
<proteinExistence type="predicted"/>
<comment type="caution">
    <text evidence="2">The sequence shown here is derived from an EMBL/GenBank/DDBJ whole genome shotgun (WGS) entry which is preliminary data.</text>
</comment>
<accession>A0ABQ0QQ93</accession>
<reference evidence="2 3" key="1">
    <citation type="submission" date="2013-04" db="EMBL/GenBank/DDBJ databases">
        <title>The genome sequencing project of 58 acetic acid bacteria.</title>
        <authorList>
            <person name="Okamoto-Kainuma A."/>
            <person name="Ishikawa M."/>
            <person name="Umino S."/>
            <person name="Koizumi Y."/>
            <person name="Shiwa Y."/>
            <person name="Yoshikawa H."/>
            <person name="Matsutani M."/>
            <person name="Matsushita K."/>
        </authorList>
    </citation>
    <scope>NUCLEOTIDE SEQUENCE [LARGE SCALE GENOMIC DNA]</scope>
    <source>
        <strain evidence="2 3">NBRC 106555</strain>
    </source>
</reference>
<organism evidence="2 3">
    <name type="scientific">Neokomagataea thailandica NBRC 106555</name>
    <dbReference type="NCBI Taxonomy" id="1223520"/>
    <lineage>
        <taxon>Bacteria</taxon>
        <taxon>Pseudomonadati</taxon>
        <taxon>Pseudomonadota</taxon>
        <taxon>Alphaproteobacteria</taxon>
        <taxon>Acetobacterales</taxon>
        <taxon>Acetobacteraceae</taxon>
        <taxon>Neokomagataea</taxon>
    </lineage>
</organism>
<protein>
    <recommendedName>
        <fullName evidence="1">DUF1543 domain-containing protein</fullName>
    </recommendedName>
</protein>
<dbReference type="Pfam" id="PF07566">
    <property type="entry name" value="DUF1543"/>
    <property type="match status" value="2"/>
</dbReference>
<dbReference type="EMBL" id="BAQC01000030">
    <property type="protein sequence ID" value="GBR53156.1"/>
    <property type="molecule type" value="Genomic_DNA"/>
</dbReference>